<feature type="transmembrane region" description="Helical" evidence="3">
    <location>
        <begin position="205"/>
        <end position="225"/>
    </location>
</feature>
<feature type="compositionally biased region" description="Pro residues" evidence="2">
    <location>
        <begin position="92"/>
        <end position="110"/>
    </location>
</feature>
<feature type="transmembrane region" description="Helical" evidence="3">
    <location>
        <begin position="580"/>
        <end position="597"/>
    </location>
</feature>
<dbReference type="Pfam" id="PF10101">
    <property type="entry name" value="DUF2339"/>
    <property type="match status" value="1"/>
</dbReference>
<dbReference type="RefSeq" id="WP_216007374.1">
    <property type="nucleotide sequence ID" value="NZ_JAHKPV010000006.1"/>
</dbReference>
<feature type="transmembrane region" description="Helical" evidence="3">
    <location>
        <begin position="772"/>
        <end position="789"/>
    </location>
</feature>
<dbReference type="PANTHER" id="PTHR38434:SF1">
    <property type="entry name" value="BLL2549 PROTEIN"/>
    <property type="match status" value="1"/>
</dbReference>
<feature type="transmembrane region" description="Helical" evidence="3">
    <location>
        <begin position="501"/>
        <end position="519"/>
    </location>
</feature>
<keyword evidence="1" id="KW-0175">Coiled coil</keyword>
<feature type="transmembrane region" description="Helical" evidence="3">
    <location>
        <begin position="447"/>
        <end position="465"/>
    </location>
</feature>
<feature type="transmembrane region" description="Helical" evidence="3">
    <location>
        <begin position="146"/>
        <end position="167"/>
    </location>
</feature>
<keyword evidence="3" id="KW-1133">Transmembrane helix</keyword>
<protein>
    <submittedName>
        <fullName evidence="4">DUF2339 domain-containing protein</fullName>
    </submittedName>
</protein>
<reference evidence="4 5" key="1">
    <citation type="submission" date="2021-05" db="EMBL/GenBank/DDBJ databases">
        <title>Draft genomes of bacteria isolated from model marine particles.</title>
        <authorList>
            <person name="Datta M.S."/>
            <person name="Schwartzman J.A."/>
            <person name="Enke T.N."/>
            <person name="Saavedra J."/>
            <person name="Cermak N."/>
            <person name="Cordero O.X."/>
        </authorList>
    </citation>
    <scope>NUCLEOTIDE SEQUENCE [LARGE SCALE GENOMIC DNA]</scope>
    <source>
        <strain evidence="4 5">D2M19</strain>
    </source>
</reference>
<feature type="transmembrane region" description="Helical" evidence="3">
    <location>
        <begin position="548"/>
        <end position="568"/>
    </location>
</feature>
<feature type="transmembrane region" description="Helical" evidence="3">
    <location>
        <begin position="254"/>
        <end position="273"/>
    </location>
</feature>
<proteinExistence type="predicted"/>
<feature type="transmembrane region" description="Helical" evidence="3">
    <location>
        <begin position="801"/>
        <end position="822"/>
    </location>
</feature>
<gene>
    <name evidence="4" type="ORF">KO508_05580</name>
</gene>
<evidence type="ECO:0000313" key="5">
    <source>
        <dbReference type="Proteomes" id="UP000753376"/>
    </source>
</evidence>
<feature type="transmembrane region" description="Helical" evidence="3">
    <location>
        <begin position="471"/>
        <end position="489"/>
    </location>
</feature>
<feature type="transmembrane region" description="Helical" evidence="3">
    <location>
        <begin position="416"/>
        <end position="435"/>
    </location>
</feature>
<feature type="transmembrane region" description="Helical" evidence="3">
    <location>
        <begin position="179"/>
        <end position="199"/>
    </location>
</feature>
<evidence type="ECO:0000256" key="1">
    <source>
        <dbReference type="SAM" id="Coils"/>
    </source>
</evidence>
<dbReference type="Proteomes" id="UP000753376">
    <property type="component" value="Unassembled WGS sequence"/>
</dbReference>
<feature type="transmembrane region" description="Helical" evidence="3">
    <location>
        <begin position="121"/>
        <end position="140"/>
    </location>
</feature>
<keyword evidence="3" id="KW-0472">Membrane</keyword>
<dbReference type="EMBL" id="JAHKPV010000006">
    <property type="protein sequence ID" value="MBU2873477.1"/>
    <property type="molecule type" value="Genomic_DNA"/>
</dbReference>
<feature type="region of interest" description="Disordered" evidence="2">
    <location>
        <begin position="85"/>
        <end position="110"/>
    </location>
</feature>
<evidence type="ECO:0000256" key="2">
    <source>
        <dbReference type="SAM" id="MobiDB-lite"/>
    </source>
</evidence>
<accession>A0ABS6A5M2</accession>
<keyword evidence="5" id="KW-1185">Reference proteome</keyword>
<feature type="transmembrane region" description="Helical" evidence="3">
    <location>
        <begin position="828"/>
        <end position="848"/>
    </location>
</feature>
<organism evidence="4 5">
    <name type="scientific">Marinobacter salexigens</name>
    <dbReference type="NCBI Taxonomy" id="1925763"/>
    <lineage>
        <taxon>Bacteria</taxon>
        <taxon>Pseudomonadati</taxon>
        <taxon>Pseudomonadota</taxon>
        <taxon>Gammaproteobacteria</taxon>
        <taxon>Pseudomonadales</taxon>
        <taxon>Marinobacteraceae</taxon>
        <taxon>Marinobacter</taxon>
    </lineage>
</organism>
<feature type="transmembrane region" description="Helical" evidence="3">
    <location>
        <begin position="525"/>
        <end position="541"/>
    </location>
</feature>
<feature type="transmembrane region" description="Helical" evidence="3">
    <location>
        <begin position="232"/>
        <end position="248"/>
    </location>
</feature>
<feature type="transmembrane region" description="Helical" evidence="3">
    <location>
        <begin position="377"/>
        <end position="396"/>
    </location>
</feature>
<dbReference type="PIRSF" id="PIRSF035905">
    <property type="entry name" value="UCP035905_mp"/>
    <property type="match status" value="1"/>
</dbReference>
<comment type="caution">
    <text evidence="4">The sequence shown here is derived from an EMBL/GenBank/DDBJ whole genome shotgun (WGS) entry which is preliminary data.</text>
</comment>
<feature type="transmembrane region" description="Helical" evidence="3">
    <location>
        <begin position="700"/>
        <end position="722"/>
    </location>
</feature>
<feature type="transmembrane region" description="Helical" evidence="3">
    <location>
        <begin position="734"/>
        <end position="752"/>
    </location>
</feature>
<feature type="transmembrane region" description="Helical" evidence="3">
    <location>
        <begin position="6"/>
        <end position="28"/>
    </location>
</feature>
<feature type="coiled-coil region" evidence="1">
    <location>
        <begin position="30"/>
        <end position="57"/>
    </location>
</feature>
<sequence>MEAILILLGVGLALFIPVGSALGLLAFLKRNEQDARVDALKAEVASLSLELTELRSHVKQGQPSGAQEQDTQASVFVEPAEAILSEPEEPEPGPGPTEPTPHTPVSPRKPSPIVAALKENWMVWLGGLSVALAGIFMVSHSISAGLIGPVQQLLLALITGVALHAGAEYLRRRHMSTDQVFAALAGGGSITLYAALLAGVHHYQLISPVAGLIMLAVVSLATMVFALVHGPLLAIMGLSGAYIVPLLIGGEEGSVAFVLSYSFLITVSSLLLMRYIFRDWLWYATLAGALLWWAATVAAAPTELATAVYLTALFIVFAFLPGQEQAAPSRLREALLPLLAIWGISIAHQSGDNPAFWSWLLILPAANLIPQSRSTLWFLPWGAVLASAAGWLLYMGRMDGDQFYLMQIPMAQQAGFVSYLIAAAITTTGLGLWLWGRYADQRRWASLTLLSPLVWLVLGWLLLQGYGETSVVWAVATLVLGAIYGVLAWRMEGLARYGSGVVWALMAAHVSYSLATVMAFREASLTLALSVQFVSLTWLARRYQMPELYLMLKGVLALVVARLTFNPWLQGYDASVHWSLWTYGGATLLAAMATRVAEKGHSIRPWLEGATLHLLVLFLGAELRYWLYDGDIFAHEYSPIEATMNTLLWGALSVTYAVRAKSSQSLAWLYRLFSWVLLTLSVISYLTLTTLHNPWWSGDFIGSTPIFNMLLPAFGGPVLLALVISRFPQIAPKLWSLCVAGAGFLLFTALQIRQLWQGSDIELWHGVTEGELYTYSVVGMVYAIVAILYSTVYSTKSAHIILYKAGMALLGIVIGKIFLIDMAGLQGLWRVAAFMGLGLALLGLAWMYRKAQRSSTQAP</sequence>
<evidence type="ECO:0000313" key="4">
    <source>
        <dbReference type="EMBL" id="MBU2873477.1"/>
    </source>
</evidence>
<dbReference type="InterPro" id="IPR019286">
    <property type="entry name" value="DUF2339_TM"/>
</dbReference>
<evidence type="ECO:0000256" key="3">
    <source>
        <dbReference type="SAM" id="Phobius"/>
    </source>
</evidence>
<name>A0ABS6A5M2_9GAMM</name>
<feature type="transmembrane region" description="Helical" evidence="3">
    <location>
        <begin position="304"/>
        <end position="322"/>
    </location>
</feature>
<dbReference type="PANTHER" id="PTHR38434">
    <property type="entry name" value="BLL2549 PROTEIN"/>
    <property type="match status" value="1"/>
</dbReference>
<dbReference type="InterPro" id="IPR014600">
    <property type="entry name" value="UCP035905_mem"/>
</dbReference>
<feature type="transmembrane region" description="Helical" evidence="3">
    <location>
        <begin position="670"/>
        <end position="688"/>
    </location>
</feature>
<keyword evidence="3" id="KW-0812">Transmembrane</keyword>
<feature type="transmembrane region" description="Helical" evidence="3">
    <location>
        <begin position="280"/>
        <end position="298"/>
    </location>
</feature>